<dbReference type="PANTHER" id="PTHR13561">
    <property type="entry name" value="DNA REPLICATION REGULATOR DPB11-RELATED"/>
    <property type="match status" value="1"/>
</dbReference>
<accession>A0A6P9A0F3</accession>
<dbReference type="GO" id="GO:0006270">
    <property type="term" value="P:DNA replication initiation"/>
    <property type="evidence" value="ECO:0007669"/>
    <property type="project" value="TreeGrafter"/>
</dbReference>
<evidence type="ECO:0000259" key="3">
    <source>
        <dbReference type="PROSITE" id="PS50172"/>
    </source>
</evidence>
<dbReference type="CDD" id="cd17731">
    <property type="entry name" value="BRCT_TopBP1_rpt2_like"/>
    <property type="match status" value="1"/>
</dbReference>
<gene>
    <name evidence="5" type="primary">LOC117651202</name>
</gene>
<feature type="domain" description="BRCT" evidence="3">
    <location>
        <begin position="206"/>
        <end position="294"/>
    </location>
</feature>
<protein>
    <submittedName>
        <fullName evidence="5">DNA topoisomerase 2-binding protein 1</fullName>
    </submittedName>
</protein>
<keyword evidence="1" id="KW-0677">Repeat</keyword>
<name>A0A6P9A0F3_THRPL</name>
<proteinExistence type="predicted"/>
<dbReference type="InterPro" id="IPR001357">
    <property type="entry name" value="BRCT_dom"/>
</dbReference>
<evidence type="ECO:0000313" key="4">
    <source>
        <dbReference type="Proteomes" id="UP000515158"/>
    </source>
</evidence>
<dbReference type="Gene3D" id="3.40.50.10190">
    <property type="entry name" value="BRCT domain"/>
    <property type="match status" value="4"/>
</dbReference>
<sequence>MASKLHILTQTEDDEEVGLYFVVPQNLDKDECDNDMKEAFSTAADNDYTPEWRTEDSCLFLSPSKRNVFVFQNFAGAAFEHLQQFKCVSLIGPRCLTHCIMLGEPMPLVRNPSFTIAMKGLSITVSGGGVEVKNKIRQKVEMMSGVFLKSLTDKTTHVVVSSVVSSKYEKALELGVPARTFEWVDAVWKRSLKEYIFATDEKFDEYRCPPFLDLKVASTGLNIREQDKLKRTLAKYGGQYDHSLNGQVNVLVVKQTKGDKFKHAKLWGVPCVELRWIYDSVEAGNALPTKAYEVDGNAVSSPKSSNATLNFSANLSTVQFDQKTHIDETVLNSTTSSVASYCPIPKSNTPVKMPPPAPKRTPVKCRTPVKLIVQPTAPGEFKHLLSELDLTQTKRAGPFLDGCGVYIMGWNTEEEEILRKVLKCSGATRFSDLNDRVSHVLVGNLEKPFLRVLKNLSHTPHVVNIKWLIESVAQKSPAVEEPFNCMPSENMNASEAPSPLSKKGMALLQRETFSPKKPLAVQQSSSRVTEMSPNKGKQQLLAKYTGTDSSDNSISKSMSTSARCMPPPPVPSVKSTKQQHNVSSADESDFVGSQDLIFSGLYFGS</sequence>
<feature type="compositionally biased region" description="Polar residues" evidence="2">
    <location>
        <begin position="521"/>
        <end position="537"/>
    </location>
</feature>
<evidence type="ECO:0000256" key="1">
    <source>
        <dbReference type="ARBA" id="ARBA00022737"/>
    </source>
</evidence>
<dbReference type="CTD" id="48309"/>
<dbReference type="RefSeq" id="XP_034250905.1">
    <property type="nucleotide sequence ID" value="XM_034395014.1"/>
</dbReference>
<dbReference type="GO" id="GO:0007095">
    <property type="term" value="P:mitotic G2 DNA damage checkpoint signaling"/>
    <property type="evidence" value="ECO:0007669"/>
    <property type="project" value="TreeGrafter"/>
</dbReference>
<keyword evidence="4" id="KW-1185">Reference proteome</keyword>
<dbReference type="PROSITE" id="PS50172">
    <property type="entry name" value="BRCT"/>
    <property type="match status" value="3"/>
</dbReference>
<dbReference type="SMART" id="SM00292">
    <property type="entry name" value="BRCT"/>
    <property type="match status" value="3"/>
</dbReference>
<feature type="domain" description="BRCT" evidence="3">
    <location>
        <begin position="395"/>
        <end position="485"/>
    </location>
</feature>
<dbReference type="InterPro" id="IPR036420">
    <property type="entry name" value="BRCT_dom_sf"/>
</dbReference>
<dbReference type="InParanoid" id="A0A6P9A0F3"/>
<dbReference type="OrthoDB" id="251770at2759"/>
<dbReference type="SUPFAM" id="SSF52113">
    <property type="entry name" value="BRCT domain"/>
    <property type="match status" value="3"/>
</dbReference>
<dbReference type="Proteomes" id="UP000515158">
    <property type="component" value="Unplaced"/>
</dbReference>
<dbReference type="KEGG" id="tpal:117651202"/>
<dbReference type="AlphaFoldDB" id="A0A6P9A0F3"/>
<feature type="region of interest" description="Disordered" evidence="2">
    <location>
        <begin position="516"/>
        <end position="589"/>
    </location>
</feature>
<feature type="domain" description="BRCT" evidence="3">
    <location>
        <begin position="113"/>
        <end position="184"/>
    </location>
</feature>
<organism evidence="5">
    <name type="scientific">Thrips palmi</name>
    <name type="common">Melon thrips</name>
    <dbReference type="NCBI Taxonomy" id="161013"/>
    <lineage>
        <taxon>Eukaryota</taxon>
        <taxon>Metazoa</taxon>
        <taxon>Ecdysozoa</taxon>
        <taxon>Arthropoda</taxon>
        <taxon>Hexapoda</taxon>
        <taxon>Insecta</taxon>
        <taxon>Pterygota</taxon>
        <taxon>Neoptera</taxon>
        <taxon>Paraneoptera</taxon>
        <taxon>Thysanoptera</taxon>
        <taxon>Terebrantia</taxon>
        <taxon>Thripoidea</taxon>
        <taxon>Thripidae</taxon>
        <taxon>Thrips</taxon>
    </lineage>
</organism>
<dbReference type="Pfam" id="PF12738">
    <property type="entry name" value="PTCB-BRCT"/>
    <property type="match status" value="1"/>
</dbReference>
<dbReference type="PANTHER" id="PTHR13561:SF20">
    <property type="entry name" value="DNA TOPOISOMERASE 2-BINDING PROTEIN 1"/>
    <property type="match status" value="1"/>
</dbReference>
<dbReference type="GeneID" id="117651202"/>
<feature type="compositionally biased region" description="Low complexity" evidence="2">
    <location>
        <begin position="549"/>
        <end position="561"/>
    </location>
</feature>
<dbReference type="InterPro" id="IPR059215">
    <property type="entry name" value="BRCT2_TopBP1-like"/>
</dbReference>
<dbReference type="GO" id="GO:0033314">
    <property type="term" value="P:mitotic DNA replication checkpoint signaling"/>
    <property type="evidence" value="ECO:0007669"/>
    <property type="project" value="TreeGrafter"/>
</dbReference>
<dbReference type="CDD" id="cd17718">
    <property type="entry name" value="BRCT_TopBP1_rpt3"/>
    <property type="match status" value="1"/>
</dbReference>
<feature type="compositionally biased region" description="Polar residues" evidence="2">
    <location>
        <begin position="573"/>
        <end position="585"/>
    </location>
</feature>
<evidence type="ECO:0000313" key="5">
    <source>
        <dbReference type="RefSeq" id="XP_034250905.1"/>
    </source>
</evidence>
<evidence type="ECO:0000256" key="2">
    <source>
        <dbReference type="SAM" id="MobiDB-lite"/>
    </source>
</evidence>
<dbReference type="Pfam" id="PF00533">
    <property type="entry name" value="BRCT"/>
    <property type="match status" value="2"/>
</dbReference>
<reference evidence="5" key="1">
    <citation type="submission" date="2025-08" db="UniProtKB">
        <authorList>
            <consortium name="RefSeq"/>
        </authorList>
    </citation>
    <scope>IDENTIFICATION</scope>
    <source>
        <tissue evidence="5">Total insect</tissue>
    </source>
</reference>